<dbReference type="GO" id="GO:0033203">
    <property type="term" value="C:DNA helicase A complex"/>
    <property type="evidence" value="ECO:0007669"/>
    <property type="project" value="EnsemblFungi"/>
</dbReference>
<dbReference type="InterPro" id="IPR041677">
    <property type="entry name" value="DNA2/NAM7_AAA_11"/>
</dbReference>
<evidence type="ECO:0000256" key="11">
    <source>
        <dbReference type="SAM" id="Coils"/>
    </source>
</evidence>
<dbReference type="Proteomes" id="UP000590412">
    <property type="component" value="Unassembled WGS sequence"/>
</dbReference>
<dbReference type="GO" id="GO:0006301">
    <property type="term" value="P:DNA damage tolerance"/>
    <property type="evidence" value="ECO:0007669"/>
    <property type="project" value="EnsemblFungi"/>
</dbReference>
<dbReference type="Pfam" id="PF21138">
    <property type="entry name" value="SMUBP-2_HCS1_1B"/>
    <property type="match status" value="1"/>
</dbReference>
<evidence type="ECO:0000256" key="9">
    <source>
        <dbReference type="ARBA" id="ARBA00022840"/>
    </source>
</evidence>
<keyword evidence="6" id="KW-0547">Nucleotide-binding</keyword>
<dbReference type="Gene3D" id="2.40.30.270">
    <property type="match status" value="1"/>
</dbReference>
<dbReference type="PANTHER" id="PTHR43788:SF8">
    <property type="entry name" value="DNA-BINDING PROTEIN SMUBP-2"/>
    <property type="match status" value="1"/>
</dbReference>
<evidence type="ECO:0000256" key="7">
    <source>
        <dbReference type="ARBA" id="ARBA00022801"/>
    </source>
</evidence>
<feature type="coiled-coil region" evidence="11">
    <location>
        <begin position="307"/>
        <end position="350"/>
    </location>
</feature>
<proteinExistence type="inferred from homology"/>
<dbReference type="InterPro" id="IPR041679">
    <property type="entry name" value="DNA2/NAM7-like_C"/>
</dbReference>
<dbReference type="GO" id="GO:0005524">
    <property type="term" value="F:ATP binding"/>
    <property type="evidence" value="ECO:0007669"/>
    <property type="project" value="UniProtKB-KW"/>
</dbReference>
<dbReference type="NCBIfam" id="TIGR00376">
    <property type="entry name" value="IGHMBP2 family helicase"/>
    <property type="match status" value="1"/>
</dbReference>
<dbReference type="EC" id="3.6.4.12" evidence="4"/>
<dbReference type="CDD" id="cd18808">
    <property type="entry name" value="SF1_C_Upf1"/>
    <property type="match status" value="1"/>
</dbReference>
<evidence type="ECO:0000256" key="1">
    <source>
        <dbReference type="ARBA" id="ARBA00004123"/>
    </source>
</evidence>
<evidence type="ECO:0000256" key="10">
    <source>
        <dbReference type="ARBA" id="ARBA00023242"/>
    </source>
</evidence>
<dbReference type="EMBL" id="JABWAB010000001">
    <property type="protein sequence ID" value="KAF6059296.1"/>
    <property type="molecule type" value="Genomic_DNA"/>
</dbReference>
<evidence type="ECO:0000259" key="12">
    <source>
        <dbReference type="SMART" id="SM00382"/>
    </source>
</evidence>
<keyword evidence="7" id="KW-0378">Hydrolase</keyword>
<keyword evidence="10" id="KW-0539">Nucleus</keyword>
<dbReference type="InterPro" id="IPR027417">
    <property type="entry name" value="P-loop_NTPase"/>
</dbReference>
<organism evidence="13 14">
    <name type="scientific">Candida parapsilosis</name>
    <name type="common">Yeast</name>
    <dbReference type="NCBI Taxonomy" id="5480"/>
    <lineage>
        <taxon>Eukaryota</taxon>
        <taxon>Fungi</taxon>
        <taxon>Dikarya</taxon>
        <taxon>Ascomycota</taxon>
        <taxon>Saccharomycotina</taxon>
        <taxon>Pichiomycetes</taxon>
        <taxon>Debaryomycetaceae</taxon>
        <taxon>Candida/Lodderomyces clade</taxon>
        <taxon>Candida</taxon>
    </lineage>
</organism>
<name>A0A8X7TDZ2_CANPA</name>
<evidence type="ECO:0000256" key="8">
    <source>
        <dbReference type="ARBA" id="ARBA00022806"/>
    </source>
</evidence>
<evidence type="ECO:0000313" key="13">
    <source>
        <dbReference type="EMBL" id="KAF6059296.1"/>
    </source>
</evidence>
<evidence type="ECO:0000256" key="5">
    <source>
        <dbReference type="ARBA" id="ARBA00022490"/>
    </source>
</evidence>
<dbReference type="InterPro" id="IPR050534">
    <property type="entry name" value="Coronavir_polyprotein_1ab"/>
</dbReference>
<dbReference type="GO" id="GO:0003723">
    <property type="term" value="F:RNA binding"/>
    <property type="evidence" value="ECO:0007669"/>
    <property type="project" value="InterPro"/>
</dbReference>
<dbReference type="GO" id="GO:0005737">
    <property type="term" value="C:cytoplasm"/>
    <property type="evidence" value="ECO:0007669"/>
    <property type="project" value="UniProtKB-SubCell"/>
</dbReference>
<evidence type="ECO:0000256" key="3">
    <source>
        <dbReference type="ARBA" id="ARBA00007913"/>
    </source>
</evidence>
<dbReference type="SMART" id="SM00382">
    <property type="entry name" value="AAA"/>
    <property type="match status" value="1"/>
</dbReference>
<comment type="subcellular location">
    <subcellularLocation>
        <location evidence="2">Cytoplasm</location>
    </subcellularLocation>
    <subcellularLocation>
        <location evidence="1">Nucleus</location>
    </subcellularLocation>
</comment>
<dbReference type="PANTHER" id="PTHR43788">
    <property type="entry name" value="DNA2/NAM7 HELICASE FAMILY MEMBER"/>
    <property type="match status" value="1"/>
</dbReference>
<dbReference type="OrthoDB" id="6513042at2759"/>
<evidence type="ECO:0000256" key="6">
    <source>
        <dbReference type="ARBA" id="ARBA00022741"/>
    </source>
</evidence>
<dbReference type="GO" id="GO:0043601">
    <property type="term" value="C:nuclear replisome"/>
    <property type="evidence" value="ECO:0007669"/>
    <property type="project" value="EnsemblFungi"/>
</dbReference>
<comment type="similarity">
    <text evidence="3">Belongs to the DNA2/NAM7 helicase family.</text>
</comment>
<dbReference type="GO" id="GO:0043139">
    <property type="term" value="F:5'-3' DNA helicase activity"/>
    <property type="evidence" value="ECO:0007669"/>
    <property type="project" value="EnsemblFungi"/>
</dbReference>
<keyword evidence="9" id="KW-0067">ATP-binding</keyword>
<accession>A0A8X7TDZ2</accession>
<comment type="caution">
    <text evidence="13">The sequence shown here is derived from an EMBL/GenBank/DDBJ whole genome shotgun (WGS) entry which is preliminary data.</text>
</comment>
<dbReference type="InterPro" id="IPR003593">
    <property type="entry name" value="AAA+_ATPase"/>
</dbReference>
<gene>
    <name evidence="13" type="ORF">FOB60_000878</name>
</gene>
<keyword evidence="8 13" id="KW-0347">Helicase</keyword>
<sequence>MSLFTRFKDAILKEQEEDVAQTTEYINAYSPKKLASMGLAVINLNITNMRTGIGGKTILEMQLDNAVSNGDLSSVSMKTGDIVRIAKMTKAERKKAKKEEETQDCDESIDAVVVKVSNQTITLSVDESTSDDKILNYYNNTNDSSRFWIVKLANSITYKRMITTMNKVLELKESEKNDIHKLLLGETKHNLLSGNSTINFFNSGLNQSQKSAIDFAINKSNISIIFGPPGTGKTMTLVELIRQLTLRGEKVLVCGPSNISVDTILERLGSHYKAGELIRIGHPARLLPVNLQHSLEVLSKSFGREVIKDLENDIQSVLNKIKKCKRYTERKALYQELKQLKKELVQRERKIVHELLNGAQVVLATLHGAGSFDLKRSGVSFDTIIIDEVSQSLEPQCWIPLLHNDKFKRLVIAGDNMQLPPTIISGNASLLETTLFDRLVKEVEGNKYKKLLNVQYRMNDSIMKFPSMQLYEDKLISDASVKNIKLTDLPDVESNDETSIQCVWYDTQGGDFPEQKLESIKGDSKYNEMELQIVKSHIRRLVDSGVLPQDIGVIAPYAAQVQLLKKQLGPESLIEVSTVDGFQGREKEVIILTLVRSNDERDVGFLSEERRLNVAITRPKRQLCVIGDLQLMNESGHKFLQNWSKYVEDGFEDGESIKPYEIVYPNIDDFAS</sequence>
<evidence type="ECO:0000256" key="2">
    <source>
        <dbReference type="ARBA" id="ARBA00004496"/>
    </source>
</evidence>
<reference evidence="13" key="1">
    <citation type="submission" date="2020-03" db="EMBL/GenBank/DDBJ databases">
        <title>FDA dAtabase for Regulatory Grade micrObial Sequences (FDA-ARGOS): Supporting development and validation of Infectious Disease Dx tests.</title>
        <authorList>
            <person name="Campos J."/>
            <person name="Goldberg B."/>
            <person name="Tallon L."/>
            <person name="Sadzewicz L."/>
            <person name="Vavikolanu K."/>
            <person name="Mehta A."/>
            <person name="Aluvathingal J."/>
            <person name="Nadendla S."/>
            <person name="Nandy P."/>
            <person name="Geyer C."/>
            <person name="Yan Y."/>
            <person name="Sichtig H."/>
        </authorList>
    </citation>
    <scope>NUCLEOTIDE SEQUENCE [LARGE SCALE GENOMIC DNA]</scope>
    <source>
        <strain evidence="13">FDAARGOS_652</strain>
    </source>
</reference>
<protein>
    <recommendedName>
        <fullName evidence="4">DNA helicase</fullName>
        <ecNumber evidence="4">3.6.4.12</ecNumber>
    </recommendedName>
</protein>
<evidence type="ECO:0000313" key="14">
    <source>
        <dbReference type="Proteomes" id="UP000590412"/>
    </source>
</evidence>
<dbReference type="InterPro" id="IPR048761">
    <property type="entry name" value="SMUBP-2_HCS1_1B"/>
</dbReference>
<dbReference type="FunFam" id="3.40.50.300:FF:000326">
    <property type="entry name" value="P-loop containing nucleoside triphosphate hydrolase"/>
    <property type="match status" value="1"/>
</dbReference>
<dbReference type="Gene3D" id="3.40.50.300">
    <property type="entry name" value="P-loop containing nucleotide triphosphate hydrolases"/>
    <property type="match status" value="2"/>
</dbReference>
<dbReference type="InterPro" id="IPR004483">
    <property type="entry name" value="SMUBP-2/Hcs1-like"/>
</dbReference>
<feature type="domain" description="AAA+ ATPase" evidence="12">
    <location>
        <begin position="219"/>
        <end position="445"/>
    </location>
</feature>
<dbReference type="Pfam" id="PF13087">
    <property type="entry name" value="AAA_12"/>
    <property type="match status" value="1"/>
</dbReference>
<dbReference type="AlphaFoldDB" id="A0A8X7TDZ2"/>
<dbReference type="SUPFAM" id="SSF52540">
    <property type="entry name" value="P-loop containing nucleoside triphosphate hydrolases"/>
    <property type="match status" value="1"/>
</dbReference>
<dbReference type="GO" id="GO:0016787">
    <property type="term" value="F:hydrolase activity"/>
    <property type="evidence" value="ECO:0007669"/>
    <property type="project" value="UniProtKB-KW"/>
</dbReference>
<dbReference type="Pfam" id="PF13086">
    <property type="entry name" value="AAA_11"/>
    <property type="match status" value="1"/>
</dbReference>
<dbReference type="InterPro" id="IPR047187">
    <property type="entry name" value="SF1_C_Upf1"/>
</dbReference>
<keyword evidence="5" id="KW-0963">Cytoplasm</keyword>
<keyword evidence="11" id="KW-0175">Coiled coil</keyword>
<dbReference type="GO" id="GO:0003677">
    <property type="term" value="F:DNA binding"/>
    <property type="evidence" value="ECO:0007669"/>
    <property type="project" value="InterPro"/>
</dbReference>
<evidence type="ECO:0000256" key="4">
    <source>
        <dbReference type="ARBA" id="ARBA00012551"/>
    </source>
</evidence>